<dbReference type="Proteomes" id="UP000198889">
    <property type="component" value="Unassembled WGS sequence"/>
</dbReference>
<reference evidence="4" key="1">
    <citation type="submission" date="2016-10" db="EMBL/GenBank/DDBJ databases">
        <authorList>
            <person name="Varghese N."/>
            <person name="Submissions S."/>
        </authorList>
    </citation>
    <scope>NUCLEOTIDE SEQUENCE [LARGE SCALE GENOMIC DNA]</scope>
    <source>
        <strain evidence="4">CGMCC 1.1761</strain>
    </source>
</reference>
<feature type="domain" description="Integrase catalytic" evidence="2">
    <location>
        <begin position="1"/>
        <end position="76"/>
    </location>
</feature>
<dbReference type="SUPFAM" id="SSF53098">
    <property type="entry name" value="Ribonuclease H-like"/>
    <property type="match status" value="1"/>
</dbReference>
<evidence type="ECO:0000313" key="3">
    <source>
        <dbReference type="EMBL" id="SCW89165.1"/>
    </source>
</evidence>
<dbReference type="RefSeq" id="WP_143007077.1">
    <property type="nucleotide sequence ID" value="NZ_FMTP01000006.1"/>
</dbReference>
<feature type="region of interest" description="Disordered" evidence="1">
    <location>
        <begin position="89"/>
        <end position="112"/>
    </location>
</feature>
<keyword evidence="4" id="KW-1185">Reference proteome</keyword>
<dbReference type="InterPro" id="IPR012337">
    <property type="entry name" value="RNaseH-like_sf"/>
</dbReference>
<dbReference type="GO" id="GO:0015074">
    <property type="term" value="P:DNA integration"/>
    <property type="evidence" value="ECO:0007669"/>
    <property type="project" value="InterPro"/>
</dbReference>
<dbReference type="EMBL" id="FMTP01000006">
    <property type="protein sequence ID" value="SCW89165.1"/>
    <property type="molecule type" value="Genomic_DNA"/>
</dbReference>
<dbReference type="PROSITE" id="PS50994">
    <property type="entry name" value="INTEGRASE"/>
    <property type="match status" value="1"/>
</dbReference>
<protein>
    <submittedName>
        <fullName evidence="3">Integrase core domain-containing protein</fullName>
    </submittedName>
</protein>
<dbReference type="PANTHER" id="PTHR47515">
    <property type="entry name" value="LOW CALCIUM RESPONSE LOCUS PROTEIN T"/>
    <property type="match status" value="1"/>
</dbReference>
<evidence type="ECO:0000256" key="1">
    <source>
        <dbReference type="SAM" id="MobiDB-lite"/>
    </source>
</evidence>
<dbReference type="STRING" id="177413.SAMN05660859_3466"/>
<dbReference type="InterPro" id="IPR036397">
    <property type="entry name" value="RNaseH_sf"/>
</dbReference>
<evidence type="ECO:0000259" key="2">
    <source>
        <dbReference type="PROSITE" id="PS50994"/>
    </source>
</evidence>
<dbReference type="InterPro" id="IPR001584">
    <property type="entry name" value="Integrase_cat-core"/>
</dbReference>
<dbReference type="PANTHER" id="PTHR47515:SF1">
    <property type="entry name" value="BLR2054 PROTEIN"/>
    <property type="match status" value="1"/>
</dbReference>
<gene>
    <name evidence="3" type="ORF">SAMN05660859_3466</name>
</gene>
<dbReference type="Gene3D" id="3.30.420.10">
    <property type="entry name" value="Ribonuclease H-like superfamily/Ribonuclease H"/>
    <property type="match status" value="1"/>
</dbReference>
<proteinExistence type="predicted"/>
<dbReference type="AlphaFoldDB" id="A0A1G4U871"/>
<dbReference type="Pfam" id="PF13683">
    <property type="entry name" value="rve_3"/>
    <property type="match status" value="1"/>
</dbReference>
<accession>A0A1G4U871</accession>
<organism evidence="3 4">
    <name type="scientific">Ancylobacter rudongensis</name>
    <dbReference type="NCBI Taxonomy" id="177413"/>
    <lineage>
        <taxon>Bacteria</taxon>
        <taxon>Pseudomonadati</taxon>
        <taxon>Pseudomonadota</taxon>
        <taxon>Alphaproteobacteria</taxon>
        <taxon>Hyphomicrobiales</taxon>
        <taxon>Xanthobacteraceae</taxon>
        <taxon>Ancylobacter</taxon>
    </lineage>
</organism>
<name>A0A1G4U871_9HYPH</name>
<dbReference type="GO" id="GO:0003676">
    <property type="term" value="F:nucleic acid binding"/>
    <property type="evidence" value="ECO:0007669"/>
    <property type="project" value="InterPro"/>
</dbReference>
<evidence type="ECO:0000313" key="4">
    <source>
        <dbReference type="Proteomes" id="UP000198889"/>
    </source>
</evidence>
<sequence>AARVEWHYIAPGKPMQNGFIESFNGRLRDELLNETLFSSLPQARAALAKWQLDYNTARPHSKLGWQTPTAFASTFHPRRDQTILTINGSASAPAAPHARQGKSNRQNELKAG</sequence>
<feature type="non-terminal residue" evidence="3">
    <location>
        <position position="1"/>
    </location>
</feature>